<keyword evidence="1" id="KW-0732">Signal</keyword>
<dbReference type="RefSeq" id="XP_017773978.1">
    <property type="nucleotide sequence ID" value="XM_017918489.1"/>
</dbReference>
<name>A0ABM1MHC8_NICVS</name>
<evidence type="ECO:0000256" key="1">
    <source>
        <dbReference type="SAM" id="SignalP"/>
    </source>
</evidence>
<evidence type="ECO:0000313" key="3">
    <source>
        <dbReference type="RefSeq" id="XP_017773978.1"/>
    </source>
</evidence>
<organism evidence="2 3">
    <name type="scientific">Nicrophorus vespilloides</name>
    <name type="common">Boreal carrion beetle</name>
    <dbReference type="NCBI Taxonomy" id="110193"/>
    <lineage>
        <taxon>Eukaryota</taxon>
        <taxon>Metazoa</taxon>
        <taxon>Ecdysozoa</taxon>
        <taxon>Arthropoda</taxon>
        <taxon>Hexapoda</taxon>
        <taxon>Insecta</taxon>
        <taxon>Pterygota</taxon>
        <taxon>Neoptera</taxon>
        <taxon>Endopterygota</taxon>
        <taxon>Coleoptera</taxon>
        <taxon>Polyphaga</taxon>
        <taxon>Staphyliniformia</taxon>
        <taxon>Silphidae</taxon>
        <taxon>Nicrophorinae</taxon>
        <taxon>Nicrophorus</taxon>
    </lineage>
</organism>
<accession>A0ABM1MHC8</accession>
<gene>
    <name evidence="3" type="primary">LOC108560805</name>
</gene>
<keyword evidence="2" id="KW-1185">Reference proteome</keyword>
<dbReference type="SMART" id="SM00700">
    <property type="entry name" value="JHBP"/>
    <property type="match status" value="1"/>
</dbReference>
<feature type="signal peptide" evidence="1">
    <location>
        <begin position="1"/>
        <end position="18"/>
    </location>
</feature>
<proteinExistence type="predicted"/>
<dbReference type="Gene3D" id="3.15.10.30">
    <property type="entry name" value="Haemolymph juvenile hormone binding protein"/>
    <property type="match status" value="1"/>
</dbReference>
<dbReference type="Proteomes" id="UP000695000">
    <property type="component" value="Unplaced"/>
</dbReference>
<evidence type="ECO:0000313" key="2">
    <source>
        <dbReference type="Proteomes" id="UP000695000"/>
    </source>
</evidence>
<feature type="chain" id="PRO_5045940639" evidence="1">
    <location>
        <begin position="19"/>
        <end position="243"/>
    </location>
</feature>
<sequence>MNFHTLILLLSAVVFARAKLPSYITKCSISDPKLGDCIKNQVITTIPKVINGDKNMRIPNLDPFHLTEIEIEATETLTLKLLDIDIKGLDKVKLGNFHVDGKKMTTNVELIFDEIDITGTYDIKGQLLILPIQGHGPAKITMKNAKFTFEFDWDVKPNDKGVDYIVLGESNLHYTTERSHYHFDNLFNGDKALGDQMNAFIEENSEEVSKDIEPSVSETIKLVVMGIFQSVSSSMPFSDIFDP</sequence>
<dbReference type="Pfam" id="PF06585">
    <property type="entry name" value="JHBP"/>
    <property type="match status" value="1"/>
</dbReference>
<protein>
    <submittedName>
        <fullName evidence="3">Protein takeout-like</fullName>
    </submittedName>
</protein>
<reference evidence="3" key="1">
    <citation type="submission" date="2025-08" db="UniProtKB">
        <authorList>
            <consortium name="RefSeq"/>
        </authorList>
    </citation>
    <scope>IDENTIFICATION</scope>
    <source>
        <tissue evidence="3">Whole Larva</tissue>
    </source>
</reference>
<dbReference type="InterPro" id="IPR010562">
    <property type="entry name" value="Haemolymph_juvenile_hormone-bd"/>
</dbReference>
<dbReference type="GeneID" id="108560805"/>
<dbReference type="PANTHER" id="PTHR11008">
    <property type="entry name" value="PROTEIN TAKEOUT-LIKE PROTEIN"/>
    <property type="match status" value="1"/>
</dbReference>
<dbReference type="PANTHER" id="PTHR11008:SF32">
    <property type="entry name" value="CIRCADIAN CLOCK-CONTROLLED PROTEIN DAYWAKE-RELATED"/>
    <property type="match status" value="1"/>
</dbReference>
<dbReference type="InterPro" id="IPR038606">
    <property type="entry name" value="To_sf"/>
</dbReference>